<dbReference type="PROSITE" id="PS51387">
    <property type="entry name" value="FAD_PCMH"/>
    <property type="match status" value="1"/>
</dbReference>
<dbReference type="Proteomes" id="UP000197468">
    <property type="component" value="Unassembled WGS sequence"/>
</dbReference>
<keyword evidence="4" id="KW-0274">FAD</keyword>
<evidence type="ECO:0000259" key="7">
    <source>
        <dbReference type="PROSITE" id="PS51387"/>
    </source>
</evidence>
<evidence type="ECO:0000313" key="8">
    <source>
        <dbReference type="EMBL" id="OWQ93018.1"/>
    </source>
</evidence>
<comment type="cofactor">
    <cofactor evidence="1">
        <name>FAD</name>
        <dbReference type="ChEBI" id="CHEBI:57692"/>
    </cofactor>
</comment>
<dbReference type="PANTHER" id="PTHR42973:SF39">
    <property type="entry name" value="FAD-BINDING PCMH-TYPE DOMAIN-CONTAINING PROTEIN"/>
    <property type="match status" value="1"/>
</dbReference>
<keyword evidence="3" id="KW-0285">Flavoprotein</keyword>
<reference evidence="8 9" key="1">
    <citation type="journal article" date="2008" name="Int. J. Syst. Evol. Microbiol.">
        <title>Description of Roseateles aquatilis sp. nov. and Roseateles terrae sp. nov., in the class Betaproteobacteria, and emended description of the genus Roseateles.</title>
        <authorList>
            <person name="Gomila M."/>
            <person name="Bowien B."/>
            <person name="Falsen E."/>
            <person name="Moore E.R."/>
            <person name="Lalucat J."/>
        </authorList>
    </citation>
    <scope>NUCLEOTIDE SEQUENCE [LARGE SCALE GENOMIC DNA]</scope>
    <source>
        <strain evidence="8 9">CCUG 48205</strain>
    </source>
</reference>
<dbReference type="EMBL" id="NIOF01000001">
    <property type="protein sequence ID" value="OWQ93018.1"/>
    <property type="molecule type" value="Genomic_DNA"/>
</dbReference>
<dbReference type="Gene3D" id="3.30.43.10">
    <property type="entry name" value="Uridine Diphospho-n-acetylenolpyruvylglucosamine Reductase, domain 2"/>
    <property type="match status" value="1"/>
</dbReference>
<evidence type="ECO:0000256" key="4">
    <source>
        <dbReference type="ARBA" id="ARBA00022827"/>
    </source>
</evidence>
<dbReference type="InterPro" id="IPR012951">
    <property type="entry name" value="BBE"/>
</dbReference>
<evidence type="ECO:0000256" key="2">
    <source>
        <dbReference type="ARBA" id="ARBA00005466"/>
    </source>
</evidence>
<organism evidence="8 9">
    <name type="scientific">Roseateles aquatilis</name>
    <dbReference type="NCBI Taxonomy" id="431061"/>
    <lineage>
        <taxon>Bacteria</taxon>
        <taxon>Pseudomonadati</taxon>
        <taxon>Pseudomonadota</taxon>
        <taxon>Betaproteobacteria</taxon>
        <taxon>Burkholderiales</taxon>
        <taxon>Sphaerotilaceae</taxon>
        <taxon>Roseateles</taxon>
    </lineage>
</organism>
<dbReference type="InterPro" id="IPR006311">
    <property type="entry name" value="TAT_signal"/>
</dbReference>
<name>A0A246JK44_9BURK</name>
<dbReference type="PANTHER" id="PTHR42973">
    <property type="entry name" value="BINDING OXIDOREDUCTASE, PUTATIVE (AFU_ORTHOLOGUE AFUA_1G17690)-RELATED"/>
    <property type="match status" value="1"/>
</dbReference>
<dbReference type="Pfam" id="PF08031">
    <property type="entry name" value="BBE"/>
    <property type="match status" value="1"/>
</dbReference>
<feature type="domain" description="FAD-binding PCMH-type" evidence="7">
    <location>
        <begin position="110"/>
        <end position="281"/>
    </location>
</feature>
<dbReference type="InterPro" id="IPR016166">
    <property type="entry name" value="FAD-bd_PCMH"/>
</dbReference>
<comment type="similarity">
    <text evidence="2">Belongs to the oxygen-dependent FAD-linked oxidoreductase family.</text>
</comment>
<dbReference type="Gene3D" id="3.40.462.20">
    <property type="match status" value="1"/>
</dbReference>
<evidence type="ECO:0000256" key="3">
    <source>
        <dbReference type="ARBA" id="ARBA00022630"/>
    </source>
</evidence>
<evidence type="ECO:0000256" key="1">
    <source>
        <dbReference type="ARBA" id="ARBA00001974"/>
    </source>
</evidence>
<dbReference type="InterPro" id="IPR036318">
    <property type="entry name" value="FAD-bd_PCMH-like_sf"/>
</dbReference>
<keyword evidence="9" id="KW-1185">Reference proteome</keyword>
<gene>
    <name evidence="8" type="ORF">CDN99_00470</name>
</gene>
<evidence type="ECO:0000256" key="6">
    <source>
        <dbReference type="SAM" id="MobiDB-lite"/>
    </source>
</evidence>
<feature type="region of interest" description="Disordered" evidence="6">
    <location>
        <begin position="59"/>
        <end position="82"/>
    </location>
</feature>
<dbReference type="AlphaFoldDB" id="A0A246JK44"/>
<dbReference type="InterPro" id="IPR006094">
    <property type="entry name" value="Oxid_FAD_bind_N"/>
</dbReference>
<protein>
    <recommendedName>
        <fullName evidence="7">FAD-binding PCMH-type domain-containing protein</fullName>
    </recommendedName>
</protein>
<dbReference type="GO" id="GO:0071949">
    <property type="term" value="F:FAD binding"/>
    <property type="evidence" value="ECO:0007669"/>
    <property type="project" value="InterPro"/>
</dbReference>
<dbReference type="SUPFAM" id="SSF56176">
    <property type="entry name" value="FAD-binding/transporter-associated domain-like"/>
    <property type="match status" value="1"/>
</dbReference>
<proteinExistence type="inferred from homology"/>
<evidence type="ECO:0000313" key="9">
    <source>
        <dbReference type="Proteomes" id="UP000197468"/>
    </source>
</evidence>
<sequence length="545" mass="56196">MQTFPKSNGSIPDLNWYSIGLSRSPRHRSGRRRMDRRRFLAAGAGALASGWLAGCGGGGGAAGTPVSPPGTPPTSGGPDWSALRPQLQGQLLLPTDVDFNTLRLPANARYDGTVPLALARCARTEDVAAALAFARASQLPFTPRSGGHSYLGASTGTGLIVDTGPMDAVRMDGDIAVVGAGAKLADVYRALLALPSPRVLPSGSCVTVGITGIALGGGFGYFQRLHGLTCDALVGATVVDANGRSLVCDATSNTDLFWALRGGGGGQFGIVTELRFQTRPVTAMSSASVSFAAVDATRALAAWQAWSAAQPDTVWSQGVLGVDFTGTLGLGINAVAMDTADALQATWGPLLTAIGAMPVARTAPQALTAQALLLASCNGLTATQCHLSSQVPGGVLQRVAMSASSDFFNQPLPAAGIQALTDALLARARAGRNSAVILDQMGGAISRVAVDATAFPHRAARFSAQYLTESMRGTSADLLDADARWANGMRDTMKSWSSGGAYVNYPDKAIANPGDAYYGGNLARLQYIRAAVDPNRVFKSGVVSL</sequence>
<dbReference type="InterPro" id="IPR016169">
    <property type="entry name" value="FAD-bd_PCMH_sub2"/>
</dbReference>
<dbReference type="Pfam" id="PF01565">
    <property type="entry name" value="FAD_binding_4"/>
    <property type="match status" value="1"/>
</dbReference>
<dbReference type="InterPro" id="IPR016167">
    <property type="entry name" value="FAD-bd_PCMH_sub1"/>
</dbReference>
<evidence type="ECO:0000256" key="5">
    <source>
        <dbReference type="ARBA" id="ARBA00023002"/>
    </source>
</evidence>
<dbReference type="Gene3D" id="3.30.465.10">
    <property type="match status" value="1"/>
</dbReference>
<accession>A0A246JK44</accession>
<comment type="caution">
    <text evidence="8">The sequence shown here is derived from an EMBL/GenBank/DDBJ whole genome shotgun (WGS) entry which is preliminary data.</text>
</comment>
<keyword evidence="5" id="KW-0560">Oxidoreductase</keyword>
<dbReference type="InterPro" id="IPR050416">
    <property type="entry name" value="FAD-linked_Oxidoreductase"/>
</dbReference>
<dbReference type="PROSITE" id="PS51318">
    <property type="entry name" value="TAT"/>
    <property type="match status" value="1"/>
</dbReference>
<dbReference type="GO" id="GO:0016491">
    <property type="term" value="F:oxidoreductase activity"/>
    <property type="evidence" value="ECO:0007669"/>
    <property type="project" value="UniProtKB-KW"/>
</dbReference>